<evidence type="ECO:0000313" key="3">
    <source>
        <dbReference type="EMBL" id="CAE0842861.1"/>
    </source>
</evidence>
<reference evidence="3" key="1">
    <citation type="submission" date="2021-01" db="EMBL/GenBank/DDBJ databases">
        <authorList>
            <person name="Corre E."/>
            <person name="Pelletier E."/>
            <person name="Niang G."/>
            <person name="Scheremetjew M."/>
            <person name="Finn R."/>
            <person name="Kale V."/>
            <person name="Holt S."/>
            <person name="Cochrane G."/>
            <person name="Meng A."/>
            <person name="Brown T."/>
            <person name="Cohen L."/>
        </authorList>
    </citation>
    <scope>NUCLEOTIDE SEQUENCE</scope>
    <source>
        <strain evidence="3">CCMP1594</strain>
    </source>
</reference>
<sequence length="556" mass="60617">MASLAFQRRQCPWSVGGFRPQGFQGAEGLQRYHMSPTALLSEQYSAVWRSPGHRTRPASPPPERYSRPRRCTSSPTVGDRYAAVRGSLGGVTRMRRAATSLPYGRSPCPSPASAYLMVDIVAEAPVALTPRRSHSPTLQAIHPLQSPRKDVLSACTPQCQSYTYTTLDGTVRRSHVPMDLSASPAGYAKGRATVAKRATVRAPSSPTWPSANRTPAKVVRHQLSLTPRTDSQPTRDSADSRGDSAWFTRESARRQQKPSEVRIVQRKPADLEQTVAAPPRPPSEPARPVRACVGFDTRVVAHSAVNSRWTYESDMADTLEATVEADEATEEAPKPRECFIETVISPRKPIQAEEEEPTVEANGLSLPPMVEDTRDGETESEATPRSEPDSTLVEGVCQPDAHKTLATGPTAKLLASAMPGARPQSSMDMAPAASASVTDAASSSTKAVKAPTIPLEVEAHVAVLELLRAELKDQLADMDRMSEPFANHVAALEEARDEMEEEVRQQGIDVHVTVLRRLESGLEAELASYDALQVHVGALEVLKQRLEEELEQLKRQ</sequence>
<organism evidence="3">
    <name type="scientific">Eutreptiella gymnastica</name>
    <dbReference type="NCBI Taxonomy" id="73025"/>
    <lineage>
        <taxon>Eukaryota</taxon>
        <taxon>Discoba</taxon>
        <taxon>Euglenozoa</taxon>
        <taxon>Euglenida</taxon>
        <taxon>Spirocuta</taxon>
        <taxon>Euglenophyceae</taxon>
        <taxon>Eutreptiales</taxon>
        <taxon>Eutreptiaceae</taxon>
        <taxon>Eutreptiella</taxon>
    </lineage>
</organism>
<feature type="region of interest" description="Disordered" evidence="2">
    <location>
        <begin position="346"/>
        <end position="393"/>
    </location>
</feature>
<protein>
    <submittedName>
        <fullName evidence="3">Uncharacterized protein</fullName>
    </submittedName>
</protein>
<accession>A0A7S4LQ38</accession>
<keyword evidence="1" id="KW-0175">Coiled coil</keyword>
<feature type="compositionally biased region" description="Basic and acidic residues" evidence="2">
    <location>
        <begin position="371"/>
        <end position="388"/>
    </location>
</feature>
<feature type="region of interest" description="Disordered" evidence="2">
    <location>
        <begin position="194"/>
        <end position="288"/>
    </location>
</feature>
<feature type="compositionally biased region" description="Polar residues" evidence="2">
    <location>
        <begin position="223"/>
        <end position="235"/>
    </location>
</feature>
<feature type="region of interest" description="Disordered" evidence="2">
    <location>
        <begin position="49"/>
        <end position="77"/>
    </location>
</feature>
<feature type="compositionally biased region" description="Basic and acidic residues" evidence="2">
    <location>
        <begin position="250"/>
        <end position="260"/>
    </location>
</feature>
<proteinExistence type="predicted"/>
<feature type="coiled-coil region" evidence="1">
    <location>
        <begin position="461"/>
        <end position="556"/>
    </location>
</feature>
<dbReference type="EMBL" id="HBJA01152251">
    <property type="protein sequence ID" value="CAE0842861.1"/>
    <property type="molecule type" value="Transcribed_RNA"/>
</dbReference>
<evidence type="ECO:0000256" key="2">
    <source>
        <dbReference type="SAM" id="MobiDB-lite"/>
    </source>
</evidence>
<feature type="compositionally biased region" description="Polar residues" evidence="2">
    <location>
        <begin position="204"/>
        <end position="213"/>
    </location>
</feature>
<name>A0A7S4LQ38_9EUGL</name>
<gene>
    <name evidence="3" type="ORF">EGYM00163_LOCUS52090</name>
</gene>
<evidence type="ECO:0000256" key="1">
    <source>
        <dbReference type="SAM" id="Coils"/>
    </source>
</evidence>
<dbReference type="AlphaFoldDB" id="A0A7S4LQ38"/>